<feature type="region of interest" description="Disordered" evidence="1">
    <location>
        <begin position="1"/>
        <end position="67"/>
    </location>
</feature>
<name>A0ABY4PLB1_9ACTN</name>
<organism evidence="2 3">
    <name type="scientific">Streptomyces durmitorensis</name>
    <dbReference type="NCBI Taxonomy" id="319947"/>
    <lineage>
        <taxon>Bacteria</taxon>
        <taxon>Bacillati</taxon>
        <taxon>Actinomycetota</taxon>
        <taxon>Actinomycetes</taxon>
        <taxon>Kitasatosporales</taxon>
        <taxon>Streptomycetaceae</taxon>
        <taxon>Streptomyces</taxon>
    </lineage>
</organism>
<evidence type="ECO:0000313" key="3">
    <source>
        <dbReference type="Proteomes" id="UP000829992"/>
    </source>
</evidence>
<sequence length="207" mass="21223">MLLAALTACGGSDGGDSGTADAKSSEGSKASTAKKVDCSDEDISQADWMEHCSDEGAGAGADGDGTAGKATGLKFGESYTWPDGLKVSVADAKVFTDYDAELMESAEPGNTDFRVRLKLTNSGKSAVALDDLSVIVEGATKGGEAGATVFEKGSEPLEGRLAPGVSATKTNDNALETKYGKKVVVTVQRNSEDFDLDFPEFTGSITG</sequence>
<protein>
    <recommendedName>
        <fullName evidence="4">DUF4352 domain-containing protein</fullName>
    </recommendedName>
</protein>
<reference evidence="2 3" key="1">
    <citation type="submission" date="2022-05" db="EMBL/GenBank/DDBJ databases">
        <authorList>
            <person name="Zhou X."/>
            <person name="Li K."/>
            <person name="Man Y."/>
        </authorList>
    </citation>
    <scope>NUCLEOTIDE SEQUENCE [LARGE SCALE GENOMIC DNA]</scope>
    <source>
        <strain evidence="2 3">MS405</strain>
    </source>
</reference>
<gene>
    <name evidence="2" type="ORF">M4V62_03240</name>
</gene>
<keyword evidence="3" id="KW-1185">Reference proteome</keyword>
<dbReference type="Proteomes" id="UP000829992">
    <property type="component" value="Chromosome"/>
</dbReference>
<feature type="compositionally biased region" description="Gly residues" evidence="1">
    <location>
        <begin position="57"/>
        <end position="66"/>
    </location>
</feature>
<accession>A0ABY4PLB1</accession>
<dbReference type="RefSeq" id="WP_249585670.1">
    <property type="nucleotide sequence ID" value="NZ_BAAAQL010000002.1"/>
</dbReference>
<dbReference type="EMBL" id="CP097289">
    <property type="protein sequence ID" value="UQT54172.1"/>
    <property type="molecule type" value="Genomic_DNA"/>
</dbReference>
<evidence type="ECO:0008006" key="4">
    <source>
        <dbReference type="Google" id="ProtNLM"/>
    </source>
</evidence>
<proteinExistence type="predicted"/>
<evidence type="ECO:0000313" key="2">
    <source>
        <dbReference type="EMBL" id="UQT54172.1"/>
    </source>
</evidence>
<evidence type="ECO:0000256" key="1">
    <source>
        <dbReference type="SAM" id="MobiDB-lite"/>
    </source>
</evidence>